<dbReference type="Proteomes" id="UP000663828">
    <property type="component" value="Unassembled WGS sequence"/>
</dbReference>
<name>A0A816HG71_ADIRI</name>
<proteinExistence type="predicted"/>
<dbReference type="GO" id="GO:0003676">
    <property type="term" value="F:nucleic acid binding"/>
    <property type="evidence" value="ECO:0007669"/>
    <property type="project" value="InterPro"/>
</dbReference>
<feature type="region of interest" description="Disordered" evidence="1">
    <location>
        <begin position="125"/>
        <end position="154"/>
    </location>
</feature>
<keyword evidence="4" id="KW-1185">Reference proteome</keyword>
<dbReference type="EMBL" id="CAJNOR010017435">
    <property type="protein sequence ID" value="CAF1687327.1"/>
    <property type="molecule type" value="Genomic_DNA"/>
</dbReference>
<feature type="compositionally biased region" description="Polar residues" evidence="1">
    <location>
        <begin position="140"/>
        <end position="154"/>
    </location>
</feature>
<dbReference type="GO" id="GO:0015074">
    <property type="term" value="P:DNA integration"/>
    <property type="evidence" value="ECO:0007669"/>
    <property type="project" value="InterPro"/>
</dbReference>
<evidence type="ECO:0000259" key="2">
    <source>
        <dbReference type="PROSITE" id="PS50994"/>
    </source>
</evidence>
<gene>
    <name evidence="3" type="ORF">XAT740_LOCUS62350</name>
</gene>
<evidence type="ECO:0000256" key="1">
    <source>
        <dbReference type="SAM" id="MobiDB-lite"/>
    </source>
</evidence>
<dbReference type="InterPro" id="IPR001584">
    <property type="entry name" value="Integrase_cat-core"/>
</dbReference>
<feature type="non-terminal residue" evidence="3">
    <location>
        <position position="154"/>
    </location>
</feature>
<feature type="domain" description="Integrase catalytic" evidence="2">
    <location>
        <begin position="1"/>
        <end position="84"/>
    </location>
</feature>
<dbReference type="SUPFAM" id="SSF53098">
    <property type="entry name" value="Ribonuclease H-like"/>
    <property type="match status" value="1"/>
</dbReference>
<dbReference type="Gene3D" id="3.30.420.10">
    <property type="entry name" value="Ribonuclease H-like superfamily/Ribonuclease H"/>
    <property type="match status" value="1"/>
</dbReference>
<reference evidence="3" key="1">
    <citation type="submission" date="2021-02" db="EMBL/GenBank/DDBJ databases">
        <authorList>
            <person name="Nowell W R."/>
        </authorList>
    </citation>
    <scope>NUCLEOTIDE SEQUENCE</scope>
</reference>
<dbReference type="InterPro" id="IPR012337">
    <property type="entry name" value="RNaseH-like_sf"/>
</dbReference>
<sequence length="154" mass="17190">ANVILNLKNTWPDLLIINGRARHPQSQGLVERANAVVQQMLGKWLDINETSDWSSGLGPVMLAINNCISQSTKKTPYEMVFGQPLKIDHEFWLELHRTSTTDESVINEEDLSDSFLENRNAPIHSTNMSDQAHIVDDETSSALSTNTNDAVSDE</sequence>
<protein>
    <recommendedName>
        <fullName evidence="2">Integrase catalytic domain-containing protein</fullName>
    </recommendedName>
</protein>
<organism evidence="3 4">
    <name type="scientific">Adineta ricciae</name>
    <name type="common">Rotifer</name>
    <dbReference type="NCBI Taxonomy" id="249248"/>
    <lineage>
        <taxon>Eukaryota</taxon>
        <taxon>Metazoa</taxon>
        <taxon>Spiralia</taxon>
        <taxon>Gnathifera</taxon>
        <taxon>Rotifera</taxon>
        <taxon>Eurotatoria</taxon>
        <taxon>Bdelloidea</taxon>
        <taxon>Adinetida</taxon>
        <taxon>Adinetidae</taxon>
        <taxon>Adineta</taxon>
    </lineage>
</organism>
<dbReference type="PROSITE" id="PS50994">
    <property type="entry name" value="INTEGRASE"/>
    <property type="match status" value="1"/>
</dbReference>
<accession>A0A816HG71</accession>
<evidence type="ECO:0000313" key="3">
    <source>
        <dbReference type="EMBL" id="CAF1687327.1"/>
    </source>
</evidence>
<comment type="caution">
    <text evidence="3">The sequence shown here is derived from an EMBL/GenBank/DDBJ whole genome shotgun (WGS) entry which is preliminary data.</text>
</comment>
<evidence type="ECO:0000313" key="4">
    <source>
        <dbReference type="Proteomes" id="UP000663828"/>
    </source>
</evidence>
<dbReference type="InterPro" id="IPR036397">
    <property type="entry name" value="RNaseH_sf"/>
</dbReference>
<dbReference type="AlphaFoldDB" id="A0A816HG71"/>